<dbReference type="InterPro" id="IPR042099">
    <property type="entry name" value="ANL_N_sf"/>
</dbReference>
<evidence type="ECO:0000313" key="5">
    <source>
        <dbReference type="Proteomes" id="UP000294616"/>
    </source>
</evidence>
<dbReference type="SUPFAM" id="SSF56801">
    <property type="entry name" value="Acetyl-CoA synthetase-like"/>
    <property type="match status" value="1"/>
</dbReference>
<evidence type="ECO:0000313" key="4">
    <source>
        <dbReference type="EMBL" id="TCK85794.1"/>
    </source>
</evidence>
<evidence type="ECO:0000256" key="2">
    <source>
        <dbReference type="ARBA" id="ARBA00022840"/>
    </source>
</evidence>
<dbReference type="GO" id="GO:0016020">
    <property type="term" value="C:membrane"/>
    <property type="evidence" value="ECO:0007669"/>
    <property type="project" value="TreeGrafter"/>
</dbReference>
<dbReference type="OrthoDB" id="9803968at2"/>
<dbReference type="InterPro" id="IPR020845">
    <property type="entry name" value="AMP-binding_CS"/>
</dbReference>
<accession>A0A4R1M4I3</accession>
<dbReference type="PROSITE" id="PS00455">
    <property type="entry name" value="AMP_BINDING"/>
    <property type="match status" value="1"/>
</dbReference>
<evidence type="ECO:0000256" key="1">
    <source>
        <dbReference type="ARBA" id="ARBA00022741"/>
    </source>
</evidence>
<keyword evidence="5" id="KW-1185">Reference proteome</keyword>
<dbReference type="CDD" id="cd05907">
    <property type="entry name" value="VL_LC_FACS_like"/>
    <property type="match status" value="1"/>
</dbReference>
<protein>
    <submittedName>
        <fullName evidence="4">Long-chain acyl-CoA synthetase</fullName>
    </submittedName>
</protein>
<organism evidence="4 5">
    <name type="scientific">Albibacterium bauzanense</name>
    <dbReference type="NCBI Taxonomy" id="653929"/>
    <lineage>
        <taxon>Bacteria</taxon>
        <taxon>Pseudomonadati</taxon>
        <taxon>Bacteroidota</taxon>
        <taxon>Sphingobacteriia</taxon>
        <taxon>Sphingobacteriales</taxon>
        <taxon>Sphingobacteriaceae</taxon>
        <taxon>Albibacterium</taxon>
    </lineage>
</organism>
<dbReference type="Proteomes" id="UP000294616">
    <property type="component" value="Unassembled WGS sequence"/>
</dbReference>
<dbReference type="AlphaFoldDB" id="A0A4R1M4I3"/>
<evidence type="ECO:0000259" key="3">
    <source>
        <dbReference type="Pfam" id="PF00501"/>
    </source>
</evidence>
<feature type="domain" description="AMP-dependent synthetase/ligase" evidence="3">
    <location>
        <begin position="19"/>
        <end position="413"/>
    </location>
</feature>
<dbReference type="GO" id="GO:0004467">
    <property type="term" value="F:long-chain fatty acid-CoA ligase activity"/>
    <property type="evidence" value="ECO:0007669"/>
    <property type="project" value="TreeGrafter"/>
</dbReference>
<dbReference type="GO" id="GO:0005524">
    <property type="term" value="F:ATP binding"/>
    <property type="evidence" value="ECO:0007669"/>
    <property type="project" value="UniProtKB-KW"/>
</dbReference>
<dbReference type="Pfam" id="PF23562">
    <property type="entry name" value="AMP-binding_C_3"/>
    <property type="match status" value="1"/>
</dbReference>
<dbReference type="EMBL" id="SMGO01000001">
    <property type="protein sequence ID" value="TCK85794.1"/>
    <property type="molecule type" value="Genomic_DNA"/>
</dbReference>
<keyword evidence="1" id="KW-0547">Nucleotide-binding</keyword>
<name>A0A4R1M4I3_9SPHI</name>
<dbReference type="PANTHER" id="PTHR43272">
    <property type="entry name" value="LONG-CHAIN-FATTY-ACID--COA LIGASE"/>
    <property type="match status" value="1"/>
</dbReference>
<dbReference type="InterPro" id="IPR000873">
    <property type="entry name" value="AMP-dep_synth/lig_dom"/>
</dbReference>
<comment type="caution">
    <text evidence="4">The sequence shown here is derived from an EMBL/GenBank/DDBJ whole genome shotgun (WGS) entry which is preliminary data.</text>
</comment>
<dbReference type="Pfam" id="PF00501">
    <property type="entry name" value="AMP-binding"/>
    <property type="match status" value="1"/>
</dbReference>
<reference evidence="4 5" key="1">
    <citation type="submission" date="2019-03" db="EMBL/GenBank/DDBJ databases">
        <title>Genomic Encyclopedia of Archaeal and Bacterial Type Strains, Phase II (KMG-II): from individual species to whole genera.</title>
        <authorList>
            <person name="Goeker M."/>
        </authorList>
    </citation>
    <scope>NUCLEOTIDE SEQUENCE [LARGE SCALE GENOMIC DNA]</scope>
    <source>
        <strain evidence="4 5">DSM 22554</strain>
    </source>
</reference>
<proteinExistence type="predicted"/>
<dbReference type="PANTHER" id="PTHR43272:SF33">
    <property type="entry name" value="AMP-BINDING DOMAIN-CONTAINING PROTEIN-RELATED"/>
    <property type="match status" value="1"/>
</dbReference>
<gene>
    <name evidence="4" type="ORF">C8N28_1110</name>
</gene>
<dbReference type="RefSeq" id="WP_132222284.1">
    <property type="nucleotide sequence ID" value="NZ_SMGO01000001.1"/>
</dbReference>
<sequence>MAEIKRVFDLLKNYEKHFSKEVMVAGKFDGKWKIYSTEDFIHLVNDLSRALAFKGIAKNDKVALMSANRPEWNFCDFGVMQLGAAVVPLYPTLAEQDLQHILKDAEVKMIFVSNAELYAKLRVALDAASSDIPVYSFDRIEGVTCWLDLLEEGKSKGIDLNEYRDAVSEDDLLTLIYTSGTTGKPKGVCLSHLNLMSNVMACQSLFPAEYKVAVSFLPLSHVFERMVVYIYFSLGISVYYAESMDTIIKDINDVKPNGFTTVPRVLEKVYEAIVAKGKALTGIKKGIFFWALDLGLKYKEPLNNSAFYNLQLKIARKLVFVKWQEALGGNVVALISGGAALQERLARVFWAADIPVLEGYGLTETSPVIAVNGTRDDEIRFGTVGKVLSNLEVKIAEDGEVLCKGPSVFKNYYKNEQATADVLDKDGFMHTGDIGELSKDGFLKITDRKKEMFKTSGGKFIAPQALENKFMESVLIAQVMVIGEGRRFPSALIVPAFDQLKSWCKVKGIEWTNKEEIIKLPTVIDKYQREIDRLNTDFGHWEQIKKFILLPKEWTIEASELTPKLSLKRKVILSNNAQDIEALYAEGDSN</sequence>
<keyword evidence="2" id="KW-0067">ATP-binding</keyword>
<dbReference type="Gene3D" id="3.40.50.12780">
    <property type="entry name" value="N-terminal domain of ligase-like"/>
    <property type="match status" value="1"/>
</dbReference>